<gene>
    <name evidence="1" type="ORF">L6164_028627</name>
</gene>
<dbReference type="EMBL" id="CM039437">
    <property type="protein sequence ID" value="KAI4305250.1"/>
    <property type="molecule type" value="Genomic_DNA"/>
</dbReference>
<evidence type="ECO:0000313" key="1">
    <source>
        <dbReference type="EMBL" id="KAI4305250.1"/>
    </source>
</evidence>
<accession>A0ACB9L6S6</accession>
<reference evidence="1 2" key="1">
    <citation type="journal article" date="2022" name="DNA Res.">
        <title>Chromosomal-level genome assembly of the orchid tree Bauhinia variegata (Leguminosae; Cercidoideae) supports the allotetraploid origin hypothesis of Bauhinia.</title>
        <authorList>
            <person name="Zhong Y."/>
            <person name="Chen Y."/>
            <person name="Zheng D."/>
            <person name="Pang J."/>
            <person name="Liu Y."/>
            <person name="Luo S."/>
            <person name="Meng S."/>
            <person name="Qian L."/>
            <person name="Wei D."/>
            <person name="Dai S."/>
            <person name="Zhou R."/>
        </authorList>
    </citation>
    <scope>NUCLEOTIDE SEQUENCE [LARGE SCALE GENOMIC DNA]</scope>
    <source>
        <strain evidence="1">BV-YZ2020</strain>
    </source>
</reference>
<organism evidence="1 2">
    <name type="scientific">Bauhinia variegata</name>
    <name type="common">Purple orchid tree</name>
    <name type="synonym">Phanera variegata</name>
    <dbReference type="NCBI Taxonomy" id="167791"/>
    <lineage>
        <taxon>Eukaryota</taxon>
        <taxon>Viridiplantae</taxon>
        <taxon>Streptophyta</taxon>
        <taxon>Embryophyta</taxon>
        <taxon>Tracheophyta</taxon>
        <taxon>Spermatophyta</taxon>
        <taxon>Magnoliopsida</taxon>
        <taxon>eudicotyledons</taxon>
        <taxon>Gunneridae</taxon>
        <taxon>Pentapetalae</taxon>
        <taxon>rosids</taxon>
        <taxon>fabids</taxon>
        <taxon>Fabales</taxon>
        <taxon>Fabaceae</taxon>
        <taxon>Cercidoideae</taxon>
        <taxon>Cercideae</taxon>
        <taxon>Bauhiniinae</taxon>
        <taxon>Bauhinia</taxon>
    </lineage>
</organism>
<dbReference type="Proteomes" id="UP000828941">
    <property type="component" value="Chromosome 12"/>
</dbReference>
<comment type="caution">
    <text evidence="1">The sequence shown here is derived from an EMBL/GenBank/DDBJ whole genome shotgun (WGS) entry which is preliminary data.</text>
</comment>
<evidence type="ECO:0000313" key="2">
    <source>
        <dbReference type="Proteomes" id="UP000828941"/>
    </source>
</evidence>
<protein>
    <submittedName>
        <fullName evidence="1">Uncharacterized protein</fullName>
    </submittedName>
</protein>
<keyword evidence="2" id="KW-1185">Reference proteome</keyword>
<name>A0ACB9L6S6_BAUVA</name>
<proteinExistence type="predicted"/>
<sequence>MKNTKKKKKLSCASRSSSHGKDEGKGAGTEAKEVEDEEKRSKALEALVSAFSLSPLEEAASAYRDAGGDADKAAEILRRTLIHNSDLDPSTCSTSSGTSSGLDLASSSGSSKGYMLTSCVQSRSLPRFKQKKVIAATGTISTVLGKDNVRRNSFKSKGYSDGVVDKEEAEQFLFSMIGNDCDLSMAVVREVLCQCGYNIDKVLGLELVEQNILFAAIRMA</sequence>